<dbReference type="InterPro" id="IPR016024">
    <property type="entry name" value="ARM-type_fold"/>
</dbReference>
<dbReference type="Gene3D" id="1.25.10.10">
    <property type="entry name" value="Leucine-rich Repeat Variant"/>
    <property type="match status" value="2"/>
</dbReference>
<feature type="domain" description="Protein HGH1 N-terminal" evidence="3">
    <location>
        <begin position="102"/>
        <end position="269"/>
    </location>
</feature>
<dbReference type="STRING" id="407821.A0A087UE94"/>
<dbReference type="SUPFAM" id="SSF48371">
    <property type="entry name" value="ARM repeat"/>
    <property type="match status" value="1"/>
</dbReference>
<protein>
    <recommendedName>
        <fullName evidence="2">Protein HGH1 homolog</fullName>
    </recommendedName>
</protein>
<comment type="similarity">
    <text evidence="1">Belongs to the HGH1 family.</text>
</comment>
<evidence type="ECO:0000256" key="1">
    <source>
        <dbReference type="ARBA" id="ARBA00006712"/>
    </source>
</evidence>
<dbReference type="Pfam" id="PF04064">
    <property type="entry name" value="DUF384"/>
    <property type="match status" value="1"/>
</dbReference>
<evidence type="ECO:0000313" key="6">
    <source>
        <dbReference type="Proteomes" id="UP000054359"/>
    </source>
</evidence>
<dbReference type="AlphaFoldDB" id="A0A087UE94"/>
<dbReference type="InterPro" id="IPR007206">
    <property type="entry name" value="Protein_HGH1_C"/>
</dbReference>
<sequence>MATDSPDSDLFHIIKNISLNPKVRNAAWECILAMTATEDGLNYIIESETYIPFMLSFIQQHKILKELHGVYRCLVNISGTRTGCSTLLTLKKDFVDYLFYSITDVDDPLVELKCYILNNLTTHLDIYKDVSEIVPSEELLNTLMKYLCARDSNIKKKYEYLNFIFSNITRIPGGRRLFMKNDNYIHNLVENLKSYDSFNRCLGAALTLRNCCFDTDNHKRLLDDLNILPVLLYPLMGSEQYEENEVEQLPIECQYLDDHKKRIQFPEVRNALVQALSLLCNSEYGWNYLKSHGVYFVARELHLWEETDIVSEHIETLVSYMLVNEFSNP</sequence>
<accession>A0A087UE94</accession>
<evidence type="ECO:0000313" key="5">
    <source>
        <dbReference type="EMBL" id="KFM75683.1"/>
    </source>
</evidence>
<dbReference type="Proteomes" id="UP000054359">
    <property type="component" value="Unassembled WGS sequence"/>
</dbReference>
<reference evidence="5 6" key="1">
    <citation type="submission" date="2013-11" db="EMBL/GenBank/DDBJ databases">
        <title>Genome sequencing of Stegodyphus mimosarum.</title>
        <authorList>
            <person name="Bechsgaard J."/>
        </authorList>
    </citation>
    <scope>NUCLEOTIDE SEQUENCE [LARGE SCALE GENOMIC DNA]</scope>
</reference>
<organism evidence="5 6">
    <name type="scientific">Stegodyphus mimosarum</name>
    <name type="common">African social velvet spider</name>
    <dbReference type="NCBI Taxonomy" id="407821"/>
    <lineage>
        <taxon>Eukaryota</taxon>
        <taxon>Metazoa</taxon>
        <taxon>Ecdysozoa</taxon>
        <taxon>Arthropoda</taxon>
        <taxon>Chelicerata</taxon>
        <taxon>Arachnida</taxon>
        <taxon>Araneae</taxon>
        <taxon>Araneomorphae</taxon>
        <taxon>Entelegynae</taxon>
        <taxon>Eresoidea</taxon>
        <taxon>Eresidae</taxon>
        <taxon>Stegodyphus</taxon>
    </lineage>
</organism>
<dbReference type="OMA" id="MCILLTN"/>
<dbReference type="InterPro" id="IPR007205">
    <property type="entry name" value="Protein_HGH1_N"/>
</dbReference>
<dbReference type="PANTHER" id="PTHR13387">
    <property type="entry name" value="PROTEIN HGH1 HOMOLOG"/>
    <property type="match status" value="1"/>
</dbReference>
<dbReference type="InterPro" id="IPR039717">
    <property type="entry name" value="Hgh1"/>
</dbReference>
<dbReference type="InterPro" id="IPR011989">
    <property type="entry name" value="ARM-like"/>
</dbReference>
<evidence type="ECO:0000259" key="3">
    <source>
        <dbReference type="Pfam" id="PF04063"/>
    </source>
</evidence>
<dbReference type="OrthoDB" id="338814at2759"/>
<evidence type="ECO:0000259" key="4">
    <source>
        <dbReference type="Pfam" id="PF04064"/>
    </source>
</evidence>
<keyword evidence="6" id="KW-1185">Reference proteome</keyword>
<name>A0A087UE94_STEMI</name>
<dbReference type="EMBL" id="KK119421">
    <property type="protein sequence ID" value="KFM75683.1"/>
    <property type="molecule type" value="Genomic_DNA"/>
</dbReference>
<dbReference type="Pfam" id="PF04063">
    <property type="entry name" value="DUF383"/>
    <property type="match status" value="1"/>
</dbReference>
<feature type="domain" description="Protein HGH1 C-terminal" evidence="4">
    <location>
        <begin position="275"/>
        <end position="321"/>
    </location>
</feature>
<gene>
    <name evidence="5" type="ORF">X975_23221</name>
</gene>
<feature type="non-terminal residue" evidence="5">
    <location>
        <position position="329"/>
    </location>
</feature>
<proteinExistence type="inferred from homology"/>
<dbReference type="PANTHER" id="PTHR13387:SF9">
    <property type="entry name" value="PROTEIN HGH1 HOMOLOG"/>
    <property type="match status" value="1"/>
</dbReference>
<evidence type="ECO:0000256" key="2">
    <source>
        <dbReference type="ARBA" id="ARBA00014076"/>
    </source>
</evidence>